<keyword evidence="2" id="KW-0479">Metal-binding</keyword>
<evidence type="ECO:0000259" key="5">
    <source>
        <dbReference type="PROSITE" id="PS51891"/>
    </source>
</evidence>
<proteinExistence type="inferred from homology"/>
<dbReference type="RefSeq" id="WP_229664294.1">
    <property type="nucleotide sequence ID" value="NZ_BMIH01000001.1"/>
</dbReference>
<organism evidence="6 7">
    <name type="scientific">Sphingomonas metalli</name>
    <dbReference type="NCBI Taxonomy" id="1779358"/>
    <lineage>
        <taxon>Bacteria</taxon>
        <taxon>Pseudomonadati</taxon>
        <taxon>Pseudomonadota</taxon>
        <taxon>Alphaproteobacteria</taxon>
        <taxon>Sphingomonadales</taxon>
        <taxon>Sphingomonadaceae</taxon>
        <taxon>Sphingomonas</taxon>
    </lineage>
</organism>
<dbReference type="Pfam" id="PF04828">
    <property type="entry name" value="GFA"/>
    <property type="match status" value="1"/>
</dbReference>
<evidence type="ECO:0000256" key="2">
    <source>
        <dbReference type="ARBA" id="ARBA00022723"/>
    </source>
</evidence>
<keyword evidence="7" id="KW-1185">Reference proteome</keyword>
<dbReference type="PANTHER" id="PTHR33337">
    <property type="entry name" value="GFA DOMAIN-CONTAINING PROTEIN"/>
    <property type="match status" value="1"/>
</dbReference>
<reference evidence="6" key="1">
    <citation type="journal article" date="2014" name="Int. J. Syst. Evol. Microbiol.">
        <title>Complete genome sequence of Corynebacterium casei LMG S-19264T (=DSM 44701T), isolated from a smear-ripened cheese.</title>
        <authorList>
            <consortium name="US DOE Joint Genome Institute (JGI-PGF)"/>
            <person name="Walter F."/>
            <person name="Albersmeier A."/>
            <person name="Kalinowski J."/>
            <person name="Ruckert C."/>
        </authorList>
    </citation>
    <scope>NUCLEOTIDE SEQUENCE</scope>
    <source>
        <strain evidence="6">CGMCC 1.15330</strain>
    </source>
</reference>
<dbReference type="Proteomes" id="UP000623067">
    <property type="component" value="Unassembled WGS sequence"/>
</dbReference>
<accession>A0A916ST99</accession>
<evidence type="ECO:0000256" key="4">
    <source>
        <dbReference type="ARBA" id="ARBA00023239"/>
    </source>
</evidence>
<dbReference type="GO" id="GO:0046872">
    <property type="term" value="F:metal ion binding"/>
    <property type="evidence" value="ECO:0007669"/>
    <property type="project" value="UniProtKB-KW"/>
</dbReference>
<gene>
    <name evidence="6" type="ORF">GCM10011380_02580</name>
</gene>
<reference evidence="6" key="2">
    <citation type="submission" date="2020-09" db="EMBL/GenBank/DDBJ databases">
        <authorList>
            <person name="Sun Q."/>
            <person name="Zhou Y."/>
        </authorList>
    </citation>
    <scope>NUCLEOTIDE SEQUENCE</scope>
    <source>
        <strain evidence="6">CGMCC 1.15330</strain>
    </source>
</reference>
<sequence length="149" mass="15611">MTVSADAPVTGGCLCGAVRYTLSAEPVAARRCWCRLCQYLAAGTATANLIVPREALAINGPLASYASTADSGAAMHRTFCPTCGTPVGGYAEPRPHLYVLRIGTLDDPDRFPPQITIWTSAAPHWALIDPNQPAIATQPAPPAPAMPAR</sequence>
<dbReference type="SUPFAM" id="SSF51316">
    <property type="entry name" value="Mss4-like"/>
    <property type="match status" value="1"/>
</dbReference>
<protein>
    <submittedName>
        <fullName evidence="6">Aldehyde-activating protein</fullName>
    </submittedName>
</protein>
<dbReference type="Gene3D" id="3.90.1590.10">
    <property type="entry name" value="glutathione-dependent formaldehyde- activating enzyme (gfa)"/>
    <property type="match status" value="1"/>
</dbReference>
<evidence type="ECO:0000313" key="7">
    <source>
        <dbReference type="Proteomes" id="UP000623067"/>
    </source>
</evidence>
<dbReference type="AlphaFoldDB" id="A0A916ST99"/>
<name>A0A916ST99_9SPHN</name>
<dbReference type="InterPro" id="IPR011057">
    <property type="entry name" value="Mss4-like_sf"/>
</dbReference>
<dbReference type="PANTHER" id="PTHR33337:SF40">
    <property type="entry name" value="CENP-V_GFA DOMAIN-CONTAINING PROTEIN-RELATED"/>
    <property type="match status" value="1"/>
</dbReference>
<evidence type="ECO:0000313" key="6">
    <source>
        <dbReference type="EMBL" id="GGB16572.1"/>
    </source>
</evidence>
<feature type="domain" description="CENP-V/GFA" evidence="5">
    <location>
        <begin position="9"/>
        <end position="119"/>
    </location>
</feature>
<comment type="caution">
    <text evidence="6">The sequence shown here is derived from an EMBL/GenBank/DDBJ whole genome shotgun (WGS) entry which is preliminary data.</text>
</comment>
<dbReference type="InterPro" id="IPR006913">
    <property type="entry name" value="CENP-V/GFA"/>
</dbReference>
<dbReference type="EMBL" id="BMIH01000001">
    <property type="protein sequence ID" value="GGB16572.1"/>
    <property type="molecule type" value="Genomic_DNA"/>
</dbReference>
<dbReference type="PROSITE" id="PS51891">
    <property type="entry name" value="CENP_V_GFA"/>
    <property type="match status" value="1"/>
</dbReference>
<keyword evidence="3" id="KW-0862">Zinc</keyword>
<comment type="similarity">
    <text evidence="1">Belongs to the Gfa family.</text>
</comment>
<evidence type="ECO:0000256" key="3">
    <source>
        <dbReference type="ARBA" id="ARBA00022833"/>
    </source>
</evidence>
<evidence type="ECO:0000256" key="1">
    <source>
        <dbReference type="ARBA" id="ARBA00005495"/>
    </source>
</evidence>
<keyword evidence="4" id="KW-0456">Lyase</keyword>
<dbReference type="GO" id="GO:0016846">
    <property type="term" value="F:carbon-sulfur lyase activity"/>
    <property type="evidence" value="ECO:0007669"/>
    <property type="project" value="InterPro"/>
</dbReference>